<sequence length="419" mass="48757">MSFLKQFGHLSIQTRNIGSGKHLNPTKFTSILANVPFRPTSPWQMFAAEKLKGAKNEKMGQRMADISAEWKSMSEQDKKKYFDIYKEKKEVHDAAMEKALNNATSKQFYEENLLRKKYKLPLLKDPKKPKKPLNAYMLYFQAKKDDPSVNGLTIQEKTKKIAQQYAQLPESEKKPFTEKANKLHEEYRKKLAEYNASAEIQRINEREISNGNWSDDASWHAQYKNSAWIFAGGLDYGLTEGDIVCIFSQYGEIMHIILVRDRKTGKSKGYAFLQYEDQRSTILAVDNLNGATVLGRTIRVDHSYGPKKHKKEGEEDSEEEGPLMNVAPEYVEVDEAEEKKEKKKKKKKESKGDDEDPMAEYFRKKKKKSKRRRSPSPSSDKHRSRSPSYRRRSPSPSHSRRRSRSPSYDRRRSRSPRRK</sequence>
<dbReference type="PROSITE" id="PS50118">
    <property type="entry name" value="HMG_BOX_2"/>
    <property type="match status" value="2"/>
</dbReference>
<evidence type="ECO:0000313" key="7">
    <source>
        <dbReference type="EMBL" id="RCH93376.1"/>
    </source>
</evidence>
<evidence type="ECO:0000259" key="6">
    <source>
        <dbReference type="PROSITE" id="PS50118"/>
    </source>
</evidence>
<dbReference type="CDD" id="cd12411">
    <property type="entry name" value="RRM_ist3_like"/>
    <property type="match status" value="1"/>
</dbReference>
<dbReference type="PANTHER" id="PTHR45880:SF1">
    <property type="entry name" value="RNA-BINDING MOTIF PROTEIN, X-LINKED 2"/>
    <property type="match status" value="1"/>
</dbReference>
<dbReference type="SUPFAM" id="SSF47095">
    <property type="entry name" value="HMG-box"/>
    <property type="match status" value="2"/>
</dbReference>
<dbReference type="GO" id="GO:0071013">
    <property type="term" value="C:catalytic step 2 spliceosome"/>
    <property type="evidence" value="ECO:0007669"/>
    <property type="project" value="TreeGrafter"/>
</dbReference>
<dbReference type="InterPro" id="IPR051847">
    <property type="entry name" value="RNA_proc/Spliceosome_comp"/>
</dbReference>
<dbReference type="PROSITE" id="PS50102">
    <property type="entry name" value="RRM"/>
    <property type="match status" value="1"/>
</dbReference>
<keyword evidence="1 2" id="KW-0694">RNA-binding</keyword>
<feature type="domain" description="RRM" evidence="5">
    <location>
        <begin position="227"/>
        <end position="305"/>
    </location>
</feature>
<evidence type="ECO:0000259" key="5">
    <source>
        <dbReference type="PROSITE" id="PS50102"/>
    </source>
</evidence>
<dbReference type="OrthoDB" id="2573941at2759"/>
<dbReference type="GO" id="GO:0005686">
    <property type="term" value="C:U2 snRNP"/>
    <property type="evidence" value="ECO:0007669"/>
    <property type="project" value="TreeGrafter"/>
</dbReference>
<accession>A0A367JTY6</accession>
<feature type="region of interest" description="Disordered" evidence="4">
    <location>
        <begin position="303"/>
        <end position="419"/>
    </location>
</feature>
<dbReference type="PANTHER" id="PTHR45880">
    <property type="entry name" value="RNA-BINDING MOTIF PROTEIN, X-LINKED 2"/>
    <property type="match status" value="1"/>
</dbReference>
<dbReference type="STRING" id="86630.A0A367JTY6"/>
<dbReference type="InterPro" id="IPR000504">
    <property type="entry name" value="RRM_dom"/>
</dbReference>
<keyword evidence="8" id="KW-1185">Reference proteome</keyword>
<feature type="domain" description="HMG box" evidence="6">
    <location>
        <begin position="36"/>
        <end position="100"/>
    </location>
</feature>
<evidence type="ECO:0000256" key="1">
    <source>
        <dbReference type="ARBA" id="ARBA00022884"/>
    </source>
</evidence>
<name>A0A367JTY6_RHIAZ</name>
<dbReference type="GO" id="GO:0003677">
    <property type="term" value="F:DNA binding"/>
    <property type="evidence" value="ECO:0007669"/>
    <property type="project" value="UniProtKB-UniRule"/>
</dbReference>
<dbReference type="InterPro" id="IPR009071">
    <property type="entry name" value="HMG_box_dom"/>
</dbReference>
<evidence type="ECO:0000256" key="2">
    <source>
        <dbReference type="PROSITE-ProRule" id="PRU00176"/>
    </source>
</evidence>
<dbReference type="GO" id="GO:0003723">
    <property type="term" value="F:RNA binding"/>
    <property type="evidence" value="ECO:0007669"/>
    <property type="project" value="UniProtKB-UniRule"/>
</dbReference>
<gene>
    <name evidence="7" type="ORF">CU097_005107</name>
</gene>
<organism evidence="7 8">
    <name type="scientific">Rhizopus azygosporus</name>
    <name type="common">Rhizopus microsporus var. azygosporus</name>
    <dbReference type="NCBI Taxonomy" id="86630"/>
    <lineage>
        <taxon>Eukaryota</taxon>
        <taxon>Fungi</taxon>
        <taxon>Fungi incertae sedis</taxon>
        <taxon>Mucoromycota</taxon>
        <taxon>Mucoromycotina</taxon>
        <taxon>Mucoromycetes</taxon>
        <taxon>Mucorales</taxon>
        <taxon>Mucorineae</taxon>
        <taxon>Rhizopodaceae</taxon>
        <taxon>Rhizopus</taxon>
    </lineage>
</organism>
<dbReference type="EMBL" id="PJQL01000706">
    <property type="protein sequence ID" value="RCH93376.1"/>
    <property type="molecule type" value="Genomic_DNA"/>
</dbReference>
<evidence type="ECO:0000256" key="3">
    <source>
        <dbReference type="PROSITE-ProRule" id="PRU00267"/>
    </source>
</evidence>
<dbReference type="GO" id="GO:0000398">
    <property type="term" value="P:mRNA splicing, via spliceosome"/>
    <property type="evidence" value="ECO:0007669"/>
    <property type="project" value="InterPro"/>
</dbReference>
<comment type="caution">
    <text evidence="7">The sequence shown here is derived from an EMBL/GenBank/DDBJ whole genome shotgun (WGS) entry which is preliminary data.</text>
</comment>
<dbReference type="CDD" id="cd00084">
    <property type="entry name" value="HMG-box_SF"/>
    <property type="match status" value="1"/>
</dbReference>
<reference evidence="7 8" key="1">
    <citation type="journal article" date="2018" name="G3 (Bethesda)">
        <title>Phylogenetic and Phylogenomic Definition of Rhizopus Species.</title>
        <authorList>
            <person name="Gryganskyi A.P."/>
            <person name="Golan J."/>
            <person name="Dolatabadi S."/>
            <person name="Mondo S."/>
            <person name="Robb S."/>
            <person name="Idnurm A."/>
            <person name="Muszewska A."/>
            <person name="Steczkiewicz K."/>
            <person name="Masonjones S."/>
            <person name="Liao H.L."/>
            <person name="Gajdeczka M.T."/>
            <person name="Anike F."/>
            <person name="Vuek A."/>
            <person name="Anishchenko I.M."/>
            <person name="Voigt K."/>
            <person name="de Hoog G.S."/>
            <person name="Smith M.E."/>
            <person name="Heitman J."/>
            <person name="Vilgalys R."/>
            <person name="Stajich J.E."/>
        </authorList>
    </citation>
    <scope>NUCLEOTIDE SEQUENCE [LARGE SCALE GENOMIC DNA]</scope>
    <source>
        <strain evidence="7 8">CBS 357.93</strain>
    </source>
</reference>
<evidence type="ECO:0008006" key="9">
    <source>
        <dbReference type="Google" id="ProtNLM"/>
    </source>
</evidence>
<dbReference type="Pfam" id="PF00076">
    <property type="entry name" value="RRM_1"/>
    <property type="match status" value="1"/>
</dbReference>
<feature type="domain" description="HMG box" evidence="6">
    <location>
        <begin position="129"/>
        <end position="195"/>
    </location>
</feature>
<dbReference type="InterPro" id="IPR036910">
    <property type="entry name" value="HMG_box_dom_sf"/>
</dbReference>
<dbReference type="InterPro" id="IPR012677">
    <property type="entry name" value="Nucleotide-bd_a/b_plait_sf"/>
</dbReference>
<dbReference type="Proteomes" id="UP000252139">
    <property type="component" value="Unassembled WGS sequence"/>
</dbReference>
<dbReference type="InterPro" id="IPR045844">
    <property type="entry name" value="RRM_Ist3-like"/>
</dbReference>
<dbReference type="Gene3D" id="1.10.30.10">
    <property type="entry name" value="High mobility group box domain"/>
    <property type="match status" value="2"/>
</dbReference>
<feature type="compositionally biased region" description="Basic residues" evidence="4">
    <location>
        <begin position="382"/>
        <end position="404"/>
    </location>
</feature>
<dbReference type="Pfam" id="PF00505">
    <property type="entry name" value="HMG_box"/>
    <property type="match status" value="1"/>
</dbReference>
<dbReference type="PRINTS" id="PR00886">
    <property type="entry name" value="HIGHMOBLTY12"/>
</dbReference>
<evidence type="ECO:0000256" key="4">
    <source>
        <dbReference type="SAM" id="MobiDB-lite"/>
    </source>
</evidence>
<dbReference type="SMART" id="SM00398">
    <property type="entry name" value="HMG"/>
    <property type="match status" value="2"/>
</dbReference>
<proteinExistence type="predicted"/>
<feature type="compositionally biased region" description="Basic residues" evidence="4">
    <location>
        <begin position="363"/>
        <end position="374"/>
    </location>
</feature>
<dbReference type="InterPro" id="IPR035979">
    <property type="entry name" value="RBD_domain_sf"/>
</dbReference>
<dbReference type="Gene3D" id="3.30.70.330">
    <property type="match status" value="1"/>
</dbReference>
<dbReference type="GO" id="GO:0071011">
    <property type="term" value="C:precatalytic spliceosome"/>
    <property type="evidence" value="ECO:0007669"/>
    <property type="project" value="TreeGrafter"/>
</dbReference>
<evidence type="ECO:0000313" key="8">
    <source>
        <dbReference type="Proteomes" id="UP000252139"/>
    </source>
</evidence>
<dbReference type="SUPFAM" id="SSF54928">
    <property type="entry name" value="RNA-binding domain, RBD"/>
    <property type="match status" value="1"/>
</dbReference>
<dbReference type="SMART" id="SM00360">
    <property type="entry name" value="RRM"/>
    <property type="match status" value="1"/>
</dbReference>
<keyword evidence="3" id="KW-0238">DNA-binding</keyword>
<protein>
    <recommendedName>
        <fullName evidence="9">RRM domain-containing protein</fullName>
    </recommendedName>
</protein>
<keyword evidence="3" id="KW-0539">Nucleus</keyword>
<feature type="DNA-binding region" description="HMG box" evidence="3">
    <location>
        <begin position="36"/>
        <end position="100"/>
    </location>
</feature>
<dbReference type="AlphaFoldDB" id="A0A367JTY6"/>
<feature type="DNA-binding region" description="HMG box" evidence="3">
    <location>
        <begin position="129"/>
        <end position="195"/>
    </location>
</feature>